<proteinExistence type="predicted"/>
<name>A0A4Z2F212_9TELE</name>
<reference evidence="2 3" key="1">
    <citation type="submission" date="2019-03" db="EMBL/GenBank/DDBJ databases">
        <title>First draft genome of Liparis tanakae, snailfish: a comprehensive survey of snailfish specific genes.</title>
        <authorList>
            <person name="Kim W."/>
            <person name="Song I."/>
            <person name="Jeong J.-H."/>
            <person name="Kim D."/>
            <person name="Kim S."/>
            <person name="Ryu S."/>
            <person name="Song J.Y."/>
            <person name="Lee S.K."/>
        </authorList>
    </citation>
    <scope>NUCLEOTIDE SEQUENCE [LARGE SCALE GENOMIC DNA]</scope>
    <source>
        <tissue evidence="2">Muscle</tissue>
    </source>
</reference>
<dbReference type="EMBL" id="SRLO01001815">
    <property type="protein sequence ID" value="TNN35187.1"/>
    <property type="molecule type" value="Genomic_DNA"/>
</dbReference>
<gene>
    <name evidence="2" type="ORF">EYF80_054649</name>
</gene>
<sequence length="160" mass="17006">MTPGDAPDTPGAAGSNAEMNTASRRLVISGSSLTKNNLWSRGSRASGGARSPPPTRGAARWRAAPQITERTSTLCQFCKNLAFSMQEAPLTRLAKGGALGGRGALEVAVLWRSRRSGRSRLSSRRPSRRTTPSICCASVSVSRPGIAHQKAVFCFQLVPR</sequence>
<accession>A0A4Z2F212</accession>
<organism evidence="2 3">
    <name type="scientific">Liparis tanakae</name>
    <name type="common">Tanaka's snailfish</name>
    <dbReference type="NCBI Taxonomy" id="230148"/>
    <lineage>
        <taxon>Eukaryota</taxon>
        <taxon>Metazoa</taxon>
        <taxon>Chordata</taxon>
        <taxon>Craniata</taxon>
        <taxon>Vertebrata</taxon>
        <taxon>Euteleostomi</taxon>
        <taxon>Actinopterygii</taxon>
        <taxon>Neopterygii</taxon>
        <taxon>Teleostei</taxon>
        <taxon>Neoteleostei</taxon>
        <taxon>Acanthomorphata</taxon>
        <taxon>Eupercaria</taxon>
        <taxon>Perciformes</taxon>
        <taxon>Cottioidei</taxon>
        <taxon>Cottales</taxon>
        <taxon>Liparidae</taxon>
        <taxon>Liparis</taxon>
    </lineage>
</organism>
<keyword evidence="3" id="KW-1185">Reference proteome</keyword>
<protein>
    <submittedName>
        <fullName evidence="2">Uncharacterized protein</fullName>
    </submittedName>
</protein>
<comment type="caution">
    <text evidence="2">The sequence shown here is derived from an EMBL/GenBank/DDBJ whole genome shotgun (WGS) entry which is preliminary data.</text>
</comment>
<feature type="compositionally biased region" description="Polar residues" evidence="1">
    <location>
        <begin position="17"/>
        <end position="39"/>
    </location>
</feature>
<dbReference type="Proteomes" id="UP000314294">
    <property type="component" value="Unassembled WGS sequence"/>
</dbReference>
<evidence type="ECO:0000313" key="2">
    <source>
        <dbReference type="EMBL" id="TNN35187.1"/>
    </source>
</evidence>
<dbReference type="AlphaFoldDB" id="A0A4Z2F212"/>
<evidence type="ECO:0000313" key="3">
    <source>
        <dbReference type="Proteomes" id="UP000314294"/>
    </source>
</evidence>
<evidence type="ECO:0000256" key="1">
    <source>
        <dbReference type="SAM" id="MobiDB-lite"/>
    </source>
</evidence>
<feature type="region of interest" description="Disordered" evidence="1">
    <location>
        <begin position="1"/>
        <end position="63"/>
    </location>
</feature>
<feature type="compositionally biased region" description="Low complexity" evidence="1">
    <location>
        <begin position="40"/>
        <end position="50"/>
    </location>
</feature>